<organism evidence="1">
    <name type="scientific">marine sediment metagenome</name>
    <dbReference type="NCBI Taxonomy" id="412755"/>
    <lineage>
        <taxon>unclassified sequences</taxon>
        <taxon>metagenomes</taxon>
        <taxon>ecological metagenomes</taxon>
    </lineage>
</organism>
<gene>
    <name evidence="1" type="ORF">LCGC14_0734540</name>
</gene>
<sequence>MITKKVREAHDEVMRLEAERRPYYPRGEKVPLWLVEQLNVARAELREARKAGRKGGENG</sequence>
<protein>
    <submittedName>
        <fullName evidence="1">Uncharacterized protein</fullName>
    </submittedName>
</protein>
<dbReference type="EMBL" id="LAZR01001712">
    <property type="protein sequence ID" value="KKN40298.1"/>
    <property type="molecule type" value="Genomic_DNA"/>
</dbReference>
<reference evidence="1" key="1">
    <citation type="journal article" date="2015" name="Nature">
        <title>Complex archaea that bridge the gap between prokaryotes and eukaryotes.</title>
        <authorList>
            <person name="Spang A."/>
            <person name="Saw J.H."/>
            <person name="Jorgensen S.L."/>
            <person name="Zaremba-Niedzwiedzka K."/>
            <person name="Martijn J."/>
            <person name="Lind A.E."/>
            <person name="van Eijk R."/>
            <person name="Schleper C."/>
            <person name="Guy L."/>
            <person name="Ettema T.J."/>
        </authorList>
    </citation>
    <scope>NUCLEOTIDE SEQUENCE</scope>
</reference>
<evidence type="ECO:0000313" key="1">
    <source>
        <dbReference type="EMBL" id="KKN40298.1"/>
    </source>
</evidence>
<comment type="caution">
    <text evidence="1">The sequence shown here is derived from an EMBL/GenBank/DDBJ whole genome shotgun (WGS) entry which is preliminary data.</text>
</comment>
<accession>A0A0F9TFU1</accession>
<proteinExistence type="predicted"/>
<dbReference type="AlphaFoldDB" id="A0A0F9TFU1"/>
<name>A0A0F9TFU1_9ZZZZ</name>